<evidence type="ECO:0000256" key="6">
    <source>
        <dbReference type="ARBA" id="ARBA00023002"/>
    </source>
</evidence>
<keyword evidence="7" id="KW-0408">Iron</keyword>
<dbReference type="Proteomes" id="UP001281217">
    <property type="component" value="Unassembled WGS sequence"/>
</dbReference>
<dbReference type="PROSITE" id="PS51402">
    <property type="entry name" value="CATALASE_3"/>
    <property type="match status" value="1"/>
</dbReference>
<dbReference type="InterPro" id="IPR020835">
    <property type="entry name" value="Catalase_sf"/>
</dbReference>
<evidence type="ECO:0000256" key="3">
    <source>
        <dbReference type="ARBA" id="ARBA00022559"/>
    </source>
</evidence>
<evidence type="ECO:0000313" key="11">
    <source>
        <dbReference type="EMBL" id="MDX9688087.1"/>
    </source>
</evidence>
<dbReference type="InterPro" id="IPR024708">
    <property type="entry name" value="Catalase_AS"/>
</dbReference>
<evidence type="ECO:0000256" key="8">
    <source>
        <dbReference type="ARBA" id="ARBA00023324"/>
    </source>
</evidence>
<keyword evidence="3 11" id="KW-0575">Peroxidase</keyword>
<organism evidence="11 12">
    <name type="scientific">Halopseudomonas formosensis</name>
    <dbReference type="NCBI Taxonomy" id="1002526"/>
    <lineage>
        <taxon>Bacteria</taxon>
        <taxon>Pseudomonadati</taxon>
        <taxon>Pseudomonadota</taxon>
        <taxon>Gammaproteobacteria</taxon>
        <taxon>Pseudomonadales</taxon>
        <taxon>Pseudomonadaceae</taxon>
        <taxon>Halopseudomonas</taxon>
    </lineage>
</organism>
<dbReference type="InterPro" id="IPR024712">
    <property type="entry name" value="Catalase_clade2"/>
</dbReference>
<reference evidence="12" key="1">
    <citation type="submission" date="2023-07" db="EMBL/GenBank/DDBJ databases">
        <authorList>
            <person name="de Witt J."/>
        </authorList>
    </citation>
    <scope>NUCLEOTIDE SEQUENCE [LARGE SCALE GENOMIC DNA]</scope>
    <source>
        <strain evidence="12">FZJ</strain>
    </source>
</reference>
<proteinExistence type="predicted"/>
<dbReference type="PANTHER" id="PTHR42821">
    <property type="entry name" value="CATALASE"/>
    <property type="match status" value="1"/>
</dbReference>
<dbReference type="SUPFAM" id="SSF56634">
    <property type="entry name" value="Heme-dependent catalase-like"/>
    <property type="match status" value="1"/>
</dbReference>
<keyword evidence="8" id="KW-0376">Hydrogen peroxide</keyword>
<dbReference type="Pfam" id="PF00199">
    <property type="entry name" value="Catalase"/>
    <property type="match status" value="1"/>
</dbReference>
<comment type="caution">
    <text evidence="11">The sequence shown here is derived from an EMBL/GenBank/DDBJ whole genome shotgun (WGS) entry which is preliminary data.</text>
</comment>
<keyword evidence="4" id="KW-0349">Heme</keyword>
<feature type="domain" description="Catalase core" evidence="10">
    <location>
        <begin position="122"/>
        <end position="180"/>
    </location>
</feature>
<keyword evidence="5" id="KW-0479">Metal-binding</keyword>
<gene>
    <name evidence="11" type="ORF">RED13_002532</name>
</gene>
<feature type="compositionally biased region" description="Basic and acidic residues" evidence="9">
    <location>
        <begin position="100"/>
        <end position="115"/>
    </location>
</feature>
<evidence type="ECO:0000256" key="7">
    <source>
        <dbReference type="ARBA" id="ARBA00023004"/>
    </source>
</evidence>
<evidence type="ECO:0000259" key="10">
    <source>
        <dbReference type="Pfam" id="PF00199"/>
    </source>
</evidence>
<evidence type="ECO:0000256" key="4">
    <source>
        <dbReference type="ARBA" id="ARBA00022617"/>
    </source>
</evidence>
<accession>A0ABU5BZ88</accession>
<dbReference type="PANTHER" id="PTHR42821:SF1">
    <property type="entry name" value="CATALASE-B"/>
    <property type="match status" value="1"/>
</dbReference>
<dbReference type="InterPro" id="IPR011614">
    <property type="entry name" value="Catalase_core"/>
</dbReference>
<feature type="compositionally biased region" description="Polar residues" evidence="9">
    <location>
        <begin position="82"/>
        <end position="92"/>
    </location>
</feature>
<dbReference type="EC" id="1.11.1.6" evidence="2"/>
<evidence type="ECO:0000256" key="5">
    <source>
        <dbReference type="ARBA" id="ARBA00022723"/>
    </source>
</evidence>
<keyword evidence="6 11" id="KW-0560">Oxidoreductase</keyword>
<evidence type="ECO:0000256" key="1">
    <source>
        <dbReference type="ARBA" id="ARBA00001971"/>
    </source>
</evidence>
<keyword evidence="12" id="KW-1185">Reference proteome</keyword>
<dbReference type="Gene3D" id="2.40.180.10">
    <property type="entry name" value="Catalase core domain"/>
    <property type="match status" value="1"/>
</dbReference>
<sequence>MPNDKKGKGGTYIPETAYLGTDGGPASAPAKADRPAVKQAKLVGEVAGSMPHNDTKPSEYDPAGAPPAGSVSPQFNDLAAASTPSEMNSNAKTGGAGPVKDGEYQDGSLDKDRAPPPEGPLTTNQGVLIADNQSSLKAGIRGPALLKDFILRGKITHFDHERIPERIVHARGSGAHGFFAC</sequence>
<evidence type="ECO:0000256" key="2">
    <source>
        <dbReference type="ARBA" id="ARBA00012314"/>
    </source>
</evidence>
<dbReference type="PROSITE" id="PS00438">
    <property type="entry name" value="CATALASE_2"/>
    <property type="match status" value="1"/>
</dbReference>
<name>A0ABU5BZ88_9GAMM</name>
<dbReference type="GO" id="GO:0004096">
    <property type="term" value="F:catalase activity"/>
    <property type="evidence" value="ECO:0007669"/>
    <property type="project" value="UniProtKB-EC"/>
</dbReference>
<dbReference type="EMBL" id="JAVRDO010000006">
    <property type="protein sequence ID" value="MDX9688087.1"/>
    <property type="molecule type" value="Genomic_DNA"/>
</dbReference>
<evidence type="ECO:0000256" key="9">
    <source>
        <dbReference type="SAM" id="MobiDB-lite"/>
    </source>
</evidence>
<comment type="cofactor">
    <cofactor evidence="1">
        <name>heme</name>
        <dbReference type="ChEBI" id="CHEBI:30413"/>
    </cofactor>
</comment>
<protein>
    <recommendedName>
        <fullName evidence="2">catalase</fullName>
        <ecNumber evidence="2">1.11.1.6</ecNumber>
    </recommendedName>
</protein>
<feature type="region of interest" description="Disordered" evidence="9">
    <location>
        <begin position="1"/>
        <end position="125"/>
    </location>
</feature>
<evidence type="ECO:0000313" key="12">
    <source>
        <dbReference type="Proteomes" id="UP001281217"/>
    </source>
</evidence>
<dbReference type="InterPro" id="IPR018028">
    <property type="entry name" value="Catalase"/>
</dbReference>